<dbReference type="PANTHER" id="PTHR10381:SF11">
    <property type="entry name" value="ATP-DEPENDENT CLP PROTEASE PROTEOLYTIC SUBUNIT, MITOCHONDRIAL"/>
    <property type="match status" value="1"/>
</dbReference>
<evidence type="ECO:0000256" key="4">
    <source>
        <dbReference type="ARBA" id="ARBA00022825"/>
    </source>
</evidence>
<sequence length="277" mass="30314">MSWALRPSPRAAARSLLAPASRCATSRRSYMQQPFPGFPPFGPGVANRTAQPPQAAVPLPYITEVTTGGWRTYDIFSKLLQERIVCLNGAIDDTLSASIVAQLLWLESDNPEKPITMYIHSPGGSITAGLAIYDTMAYIRSPVSTVCLGQAASMASLLLTGGEKGKRYALPHSSIMIHQPLGGTQGQASDILIYANQIQRTREQVNEIYRKHLNDAAGRERFDAKQVEDMMDRDRYLTGPEAQEMGIVDEILTRRPERKTGEDNAGESAQSDSTKSS</sequence>
<reference evidence="11" key="1">
    <citation type="submission" date="2016-02" db="EMBL/GenBank/DDBJ databases">
        <title>Draft genome sequence of Microdochium bolleyi, a fungal endophyte of beachgrass.</title>
        <authorList>
            <consortium name="DOE Joint Genome Institute"/>
            <person name="David A.S."/>
            <person name="May G."/>
            <person name="Haridas S."/>
            <person name="Lim J."/>
            <person name="Wang M."/>
            <person name="Labutti K."/>
            <person name="Lipzen A."/>
            <person name="Barry K."/>
            <person name="Grigoriev I.V."/>
        </authorList>
    </citation>
    <scope>NUCLEOTIDE SEQUENCE [LARGE SCALE GENOMIC DNA]</scope>
    <source>
        <strain evidence="11">J235TASD1</strain>
    </source>
</reference>
<evidence type="ECO:0000313" key="11">
    <source>
        <dbReference type="Proteomes" id="UP000070501"/>
    </source>
</evidence>
<dbReference type="InterPro" id="IPR023562">
    <property type="entry name" value="ClpP/TepA"/>
</dbReference>
<comment type="similarity">
    <text evidence="1 8">Belongs to the peptidase S14 family.</text>
</comment>
<feature type="compositionally biased region" description="Polar residues" evidence="9">
    <location>
        <begin position="267"/>
        <end position="277"/>
    </location>
</feature>
<dbReference type="InterPro" id="IPR029045">
    <property type="entry name" value="ClpP/crotonase-like_dom_sf"/>
</dbReference>
<proteinExistence type="inferred from homology"/>
<dbReference type="PRINTS" id="PR00127">
    <property type="entry name" value="CLPPROTEASEP"/>
</dbReference>
<keyword evidence="11" id="KW-1185">Reference proteome</keyword>
<feature type="compositionally biased region" description="Basic and acidic residues" evidence="9">
    <location>
        <begin position="251"/>
        <end position="262"/>
    </location>
</feature>
<dbReference type="InterPro" id="IPR001907">
    <property type="entry name" value="ClpP"/>
</dbReference>
<keyword evidence="3 7" id="KW-0378">Hydrolase</keyword>
<evidence type="ECO:0000256" key="6">
    <source>
        <dbReference type="PROSITE-ProRule" id="PRU10086"/>
    </source>
</evidence>
<dbReference type="GO" id="GO:0004176">
    <property type="term" value="F:ATP-dependent peptidase activity"/>
    <property type="evidence" value="ECO:0007669"/>
    <property type="project" value="InterPro"/>
</dbReference>
<dbReference type="EMBL" id="KQ964248">
    <property type="protein sequence ID" value="KXJ92848.1"/>
    <property type="molecule type" value="Genomic_DNA"/>
</dbReference>
<gene>
    <name evidence="10" type="ORF">Micbo1qcDRAFT_194199</name>
</gene>
<feature type="region of interest" description="Disordered" evidence="9">
    <location>
        <begin position="238"/>
        <end position="277"/>
    </location>
</feature>
<feature type="active site" evidence="6">
    <location>
        <position position="178"/>
    </location>
</feature>
<dbReference type="EC" id="3.4.21.92" evidence="7"/>
<dbReference type="OrthoDB" id="2017408at2759"/>
<evidence type="ECO:0000256" key="1">
    <source>
        <dbReference type="ARBA" id="ARBA00007039"/>
    </source>
</evidence>
<dbReference type="InterPro" id="IPR033135">
    <property type="entry name" value="ClpP_His_AS"/>
</dbReference>
<dbReference type="PROSITE" id="PS00381">
    <property type="entry name" value="CLP_PROTEASE_SER"/>
    <property type="match status" value="1"/>
</dbReference>
<dbReference type="Gene3D" id="3.90.226.10">
    <property type="entry name" value="2-enoyl-CoA Hydratase, Chain A, domain 1"/>
    <property type="match status" value="1"/>
</dbReference>
<dbReference type="Proteomes" id="UP000070501">
    <property type="component" value="Unassembled WGS sequence"/>
</dbReference>
<dbReference type="GO" id="GO:0004252">
    <property type="term" value="F:serine-type endopeptidase activity"/>
    <property type="evidence" value="ECO:0007669"/>
    <property type="project" value="UniProtKB-EC"/>
</dbReference>
<evidence type="ECO:0000256" key="3">
    <source>
        <dbReference type="ARBA" id="ARBA00022801"/>
    </source>
</evidence>
<evidence type="ECO:0000313" key="10">
    <source>
        <dbReference type="EMBL" id="KXJ92848.1"/>
    </source>
</evidence>
<dbReference type="InterPro" id="IPR018215">
    <property type="entry name" value="ClpP_Ser_AS"/>
</dbReference>
<dbReference type="NCBIfam" id="NF001368">
    <property type="entry name" value="PRK00277.1"/>
    <property type="match status" value="1"/>
</dbReference>
<dbReference type="PROSITE" id="PS00382">
    <property type="entry name" value="CLP_PROTEASE_HIS"/>
    <property type="match status" value="1"/>
</dbReference>
<evidence type="ECO:0000256" key="7">
    <source>
        <dbReference type="RuleBase" id="RU000549"/>
    </source>
</evidence>
<evidence type="ECO:0000256" key="2">
    <source>
        <dbReference type="ARBA" id="ARBA00022670"/>
    </source>
</evidence>
<dbReference type="STRING" id="196109.A0A136J6P3"/>
<evidence type="ECO:0000256" key="9">
    <source>
        <dbReference type="SAM" id="MobiDB-lite"/>
    </source>
</evidence>
<name>A0A136J6P3_9PEZI</name>
<accession>A0A136J6P3</accession>
<dbReference type="FunFam" id="3.90.226.10:FF:000002">
    <property type="entry name" value="ATP-dependent Clp protease proteolytic subunit"/>
    <property type="match status" value="1"/>
</dbReference>
<dbReference type="SUPFAM" id="SSF52096">
    <property type="entry name" value="ClpP/crotonase"/>
    <property type="match status" value="1"/>
</dbReference>
<dbReference type="HAMAP" id="MF_00444">
    <property type="entry name" value="ClpP"/>
    <property type="match status" value="1"/>
</dbReference>
<dbReference type="PANTHER" id="PTHR10381">
    <property type="entry name" value="ATP-DEPENDENT CLP PROTEASE PROTEOLYTIC SUBUNIT"/>
    <property type="match status" value="1"/>
</dbReference>
<dbReference type="Pfam" id="PF00574">
    <property type="entry name" value="CLP_protease"/>
    <property type="match status" value="1"/>
</dbReference>
<dbReference type="GO" id="GO:0051117">
    <property type="term" value="F:ATPase binding"/>
    <property type="evidence" value="ECO:0007669"/>
    <property type="project" value="TreeGrafter"/>
</dbReference>
<feature type="active site" evidence="5">
    <location>
        <position position="153"/>
    </location>
</feature>
<evidence type="ECO:0000256" key="8">
    <source>
        <dbReference type="RuleBase" id="RU003567"/>
    </source>
</evidence>
<organism evidence="10 11">
    <name type="scientific">Microdochium bolleyi</name>
    <dbReference type="NCBI Taxonomy" id="196109"/>
    <lineage>
        <taxon>Eukaryota</taxon>
        <taxon>Fungi</taxon>
        <taxon>Dikarya</taxon>
        <taxon>Ascomycota</taxon>
        <taxon>Pezizomycotina</taxon>
        <taxon>Sordariomycetes</taxon>
        <taxon>Xylariomycetidae</taxon>
        <taxon>Xylariales</taxon>
        <taxon>Microdochiaceae</taxon>
        <taxon>Microdochium</taxon>
    </lineage>
</organism>
<dbReference type="GO" id="GO:0009368">
    <property type="term" value="C:endopeptidase Clp complex"/>
    <property type="evidence" value="ECO:0007669"/>
    <property type="project" value="TreeGrafter"/>
</dbReference>
<dbReference type="InParanoid" id="A0A136J6P3"/>
<dbReference type="GO" id="GO:0006515">
    <property type="term" value="P:protein quality control for misfolded or incompletely synthesized proteins"/>
    <property type="evidence" value="ECO:0007669"/>
    <property type="project" value="TreeGrafter"/>
</dbReference>
<keyword evidence="2 7" id="KW-0645">Protease</keyword>
<evidence type="ECO:0000256" key="5">
    <source>
        <dbReference type="PROSITE-ProRule" id="PRU10085"/>
    </source>
</evidence>
<protein>
    <recommendedName>
        <fullName evidence="8">ATP-dependent Clp protease proteolytic subunit</fullName>
        <ecNumber evidence="7">3.4.21.92</ecNumber>
    </recommendedName>
</protein>
<dbReference type="AlphaFoldDB" id="A0A136J6P3"/>
<keyword evidence="4 7" id="KW-0720">Serine protease</keyword>
<dbReference type="CDD" id="cd07017">
    <property type="entry name" value="S14_ClpP_2"/>
    <property type="match status" value="1"/>
</dbReference>